<evidence type="ECO:0000313" key="2">
    <source>
        <dbReference type="Proteomes" id="UP001380953"/>
    </source>
</evidence>
<proteinExistence type="predicted"/>
<sequence>MSASGGKDIREDGTRLSEEEVPLKPGPMPGLPDEPEPIVPSIPDAPQPSREPGVPVPAVPGSPEPSPDRTIPIPIPDIPAVPEPVTPDGEPFRSEPILPPTPQPVTPDGEPIPQPSTPSVPQPGIPQPSTPGSEPEPLTMPGLPAVADPDEADDLADNEGDPAAQLLELEQALPDGEGPNRPYRIAVFASGSGSNFQALLDSARAGTLGAQVALLVSDKPESPAVERARAAGVPVFVFTPKEYESREAYETLVLEELNKAKIDLIVLAGYMRLLTSVLVEPYTGRMINIHPSLLPSFPGKDAAGQAVSHGVRVSGATVHFVDGGMDTGPIIAQRAVEVLPEDSATELQLRIQEQERLLYPEVVSWFAAGRVKLEGRRVLLF</sequence>
<organism evidence="1 2">
    <name type="scientific">Saccharibacillus sacchari</name>
    <dbReference type="NCBI Taxonomy" id="456493"/>
    <lineage>
        <taxon>Bacteria</taxon>
        <taxon>Bacillati</taxon>
        <taxon>Bacillota</taxon>
        <taxon>Bacilli</taxon>
        <taxon>Bacillales</taxon>
        <taxon>Paenibacillaceae</taxon>
        <taxon>Saccharibacillus</taxon>
    </lineage>
</organism>
<protein>
    <submittedName>
        <fullName evidence="1">Phosphoribosylglycinamide formyltransferase</fullName>
        <ecNumber evidence="1">2.1.2.2</ecNumber>
    </submittedName>
</protein>
<dbReference type="EMBL" id="JBBKAR010000037">
    <property type="protein sequence ID" value="MEJ8305088.1"/>
    <property type="molecule type" value="Genomic_DNA"/>
</dbReference>
<comment type="caution">
    <text evidence="1">The sequence shown here is derived from an EMBL/GenBank/DDBJ whole genome shotgun (WGS) entry which is preliminary data.</text>
</comment>
<dbReference type="Proteomes" id="UP001380953">
    <property type="component" value="Unassembled WGS sequence"/>
</dbReference>
<accession>A0ACC6PE74</accession>
<keyword evidence="2" id="KW-1185">Reference proteome</keyword>
<evidence type="ECO:0000313" key="1">
    <source>
        <dbReference type="EMBL" id="MEJ8305088.1"/>
    </source>
</evidence>
<reference evidence="1" key="1">
    <citation type="submission" date="2024-03" db="EMBL/GenBank/DDBJ databases">
        <title>Whole genome sequecning of epiphytes from Marcgravia umbellata leaves.</title>
        <authorList>
            <person name="Kumar G."/>
            <person name="Savka M.A."/>
        </authorList>
    </citation>
    <scope>NUCLEOTIDE SEQUENCE</scope>
    <source>
        <strain evidence="1">RIT_BL5</strain>
    </source>
</reference>
<name>A0ACC6PE74_9BACL</name>
<keyword evidence="1" id="KW-0808">Transferase</keyword>
<dbReference type="EC" id="2.1.2.2" evidence="1"/>
<gene>
    <name evidence="1" type="primary">purN</name>
    <name evidence="1" type="ORF">WKI47_14370</name>
</gene>